<name>A0ABR4HAZ3_9EURO</name>
<gene>
    <name evidence="2" type="ORF">BJX63DRAFT_396149</name>
</gene>
<proteinExistence type="predicted"/>
<comment type="caution">
    <text evidence="2">The sequence shown here is derived from an EMBL/GenBank/DDBJ whole genome shotgun (WGS) entry which is preliminary data.</text>
</comment>
<protein>
    <submittedName>
        <fullName evidence="2">Uncharacterized protein</fullName>
    </submittedName>
</protein>
<reference evidence="2 3" key="1">
    <citation type="submission" date="2024-07" db="EMBL/GenBank/DDBJ databases">
        <title>Section-level genome sequencing and comparative genomics of Aspergillus sections Usti and Cavernicolus.</title>
        <authorList>
            <consortium name="Lawrence Berkeley National Laboratory"/>
            <person name="Nybo J.L."/>
            <person name="Vesth T.C."/>
            <person name="Theobald S."/>
            <person name="Frisvad J.C."/>
            <person name="Larsen T.O."/>
            <person name="Kjaerboelling I."/>
            <person name="Rothschild-Mancinelli K."/>
            <person name="Lyhne E.K."/>
            <person name="Kogle M.E."/>
            <person name="Barry K."/>
            <person name="Clum A."/>
            <person name="Na H."/>
            <person name="Ledsgaard L."/>
            <person name="Lin J."/>
            <person name="Lipzen A."/>
            <person name="Kuo A."/>
            <person name="Riley R."/>
            <person name="Mondo S."/>
            <person name="Labutti K."/>
            <person name="Haridas S."/>
            <person name="Pangalinan J."/>
            <person name="Salamov A.A."/>
            <person name="Simmons B.A."/>
            <person name="Magnuson J.K."/>
            <person name="Chen J."/>
            <person name="Drula E."/>
            <person name="Henrissat B."/>
            <person name="Wiebenga A."/>
            <person name="Lubbers R.J."/>
            <person name="Gomes A.C."/>
            <person name="Makela M.R."/>
            <person name="Stajich J."/>
            <person name="Grigoriev I.V."/>
            <person name="Mortensen U.H."/>
            <person name="De Vries R.P."/>
            <person name="Baker S.E."/>
            <person name="Andersen M.R."/>
        </authorList>
    </citation>
    <scope>NUCLEOTIDE SEQUENCE [LARGE SCALE GENOMIC DNA]</scope>
    <source>
        <strain evidence="2 3">CBS 588.65</strain>
    </source>
</reference>
<dbReference type="EMBL" id="JBFXLT010000046">
    <property type="protein sequence ID" value="KAL2812606.1"/>
    <property type="molecule type" value="Genomic_DNA"/>
</dbReference>
<sequence>MTPNPSQARHGGSLETNIDNGKEADNKVGFLETSTELYSSSQMSVLHLFVTPKLSSANICARASTLAYICCDISVVQCPIWVDLSSNSCSKYLLRGRIRGFRMPSVCFTCGLPHSGPISFPARSSRESPTGPSTLRMQLAALDIISLSLALAFVLEAASLGLASSLLITLGTVEQRLEQGEEQTPTLMVEATGSGI</sequence>
<evidence type="ECO:0000256" key="1">
    <source>
        <dbReference type="SAM" id="MobiDB-lite"/>
    </source>
</evidence>
<dbReference type="Proteomes" id="UP001610334">
    <property type="component" value="Unassembled WGS sequence"/>
</dbReference>
<feature type="region of interest" description="Disordered" evidence="1">
    <location>
        <begin position="1"/>
        <end position="21"/>
    </location>
</feature>
<accession>A0ABR4HAZ3</accession>
<keyword evidence="3" id="KW-1185">Reference proteome</keyword>
<organism evidence="2 3">
    <name type="scientific">Aspergillus granulosus</name>
    <dbReference type="NCBI Taxonomy" id="176169"/>
    <lineage>
        <taxon>Eukaryota</taxon>
        <taxon>Fungi</taxon>
        <taxon>Dikarya</taxon>
        <taxon>Ascomycota</taxon>
        <taxon>Pezizomycotina</taxon>
        <taxon>Eurotiomycetes</taxon>
        <taxon>Eurotiomycetidae</taxon>
        <taxon>Eurotiales</taxon>
        <taxon>Aspergillaceae</taxon>
        <taxon>Aspergillus</taxon>
        <taxon>Aspergillus subgen. Nidulantes</taxon>
    </lineage>
</organism>
<evidence type="ECO:0000313" key="3">
    <source>
        <dbReference type="Proteomes" id="UP001610334"/>
    </source>
</evidence>
<evidence type="ECO:0000313" key="2">
    <source>
        <dbReference type="EMBL" id="KAL2812606.1"/>
    </source>
</evidence>